<dbReference type="EMBL" id="JAZHXJ010001187">
    <property type="protein sequence ID" value="KAL1845231.1"/>
    <property type="molecule type" value="Genomic_DNA"/>
</dbReference>
<feature type="region of interest" description="Disordered" evidence="1">
    <location>
        <begin position="1"/>
        <end position="157"/>
    </location>
</feature>
<evidence type="ECO:0000313" key="2">
    <source>
        <dbReference type="EMBL" id="KAL1845231.1"/>
    </source>
</evidence>
<organism evidence="2 3">
    <name type="scientific">Phialemonium thermophilum</name>
    <dbReference type="NCBI Taxonomy" id="223376"/>
    <lineage>
        <taxon>Eukaryota</taxon>
        <taxon>Fungi</taxon>
        <taxon>Dikarya</taxon>
        <taxon>Ascomycota</taxon>
        <taxon>Pezizomycotina</taxon>
        <taxon>Sordariomycetes</taxon>
        <taxon>Sordariomycetidae</taxon>
        <taxon>Cephalothecales</taxon>
        <taxon>Cephalothecaceae</taxon>
        <taxon>Phialemonium</taxon>
    </lineage>
</organism>
<sequence>MFRSACLPPLRTALTPWDTTRPLQQPRARRLPRAGRHRPPRDQRRRHPRRGRLPGAHVAHDRRRRRPAGPAHRRGAALRRAAGRRRLRGRGAAPLQVAQQHLAARPPLQGDGPLELCQHRPGPRGPDAGPLHAGAGHEQGGDAGLLRGGAEGDSRRQDPRVLAAVGVSVLLLRLRSAPPPVLLSSSPLAGPLSSNLMLL</sequence>
<comment type="caution">
    <text evidence="2">The sequence shown here is derived from an EMBL/GenBank/DDBJ whole genome shotgun (WGS) entry which is preliminary data.</text>
</comment>
<evidence type="ECO:0000313" key="3">
    <source>
        <dbReference type="Proteomes" id="UP001586593"/>
    </source>
</evidence>
<feature type="compositionally biased region" description="Basic residues" evidence="1">
    <location>
        <begin position="60"/>
        <end position="89"/>
    </location>
</feature>
<feature type="compositionally biased region" description="Gly residues" evidence="1">
    <location>
        <begin position="137"/>
        <end position="149"/>
    </location>
</feature>
<reference evidence="2 3" key="1">
    <citation type="journal article" date="2024" name="Commun. Biol.">
        <title>Comparative genomic analysis of thermophilic fungi reveals convergent evolutionary adaptations and gene losses.</title>
        <authorList>
            <person name="Steindorff A.S."/>
            <person name="Aguilar-Pontes M.V."/>
            <person name="Robinson A.J."/>
            <person name="Andreopoulos B."/>
            <person name="LaButti K."/>
            <person name="Kuo A."/>
            <person name="Mondo S."/>
            <person name="Riley R."/>
            <person name="Otillar R."/>
            <person name="Haridas S."/>
            <person name="Lipzen A."/>
            <person name="Grimwood J."/>
            <person name="Schmutz J."/>
            <person name="Clum A."/>
            <person name="Reid I.D."/>
            <person name="Moisan M.C."/>
            <person name="Butler G."/>
            <person name="Nguyen T.T.M."/>
            <person name="Dewar K."/>
            <person name="Conant G."/>
            <person name="Drula E."/>
            <person name="Henrissat B."/>
            <person name="Hansel C."/>
            <person name="Singer S."/>
            <person name="Hutchinson M.I."/>
            <person name="de Vries R.P."/>
            <person name="Natvig D.O."/>
            <person name="Powell A.J."/>
            <person name="Tsang A."/>
            <person name="Grigoriev I.V."/>
        </authorList>
    </citation>
    <scope>NUCLEOTIDE SEQUENCE [LARGE SCALE GENOMIC DNA]</scope>
    <source>
        <strain evidence="2 3">ATCC 24622</strain>
    </source>
</reference>
<feature type="compositionally biased region" description="Basic residues" evidence="1">
    <location>
        <begin position="27"/>
        <end position="52"/>
    </location>
</feature>
<dbReference type="Proteomes" id="UP001586593">
    <property type="component" value="Unassembled WGS sequence"/>
</dbReference>
<evidence type="ECO:0000256" key="1">
    <source>
        <dbReference type="SAM" id="MobiDB-lite"/>
    </source>
</evidence>
<gene>
    <name evidence="2" type="ORF">VTK73DRAFT_831</name>
</gene>
<protein>
    <submittedName>
        <fullName evidence="2">Uncharacterized protein</fullName>
    </submittedName>
</protein>
<keyword evidence="3" id="KW-1185">Reference proteome</keyword>
<name>A0ABR3VUD9_9PEZI</name>
<accession>A0ABR3VUD9</accession>
<proteinExistence type="predicted"/>